<dbReference type="GeneID" id="65087405"/>
<gene>
    <name evidence="2" type="ORF">FMAN_08145</name>
</gene>
<dbReference type="AlphaFoldDB" id="A0A1L7TTV9"/>
<organism evidence="2 3">
    <name type="scientific">Fusarium mangiferae</name>
    <name type="common">Mango malformation disease fungus</name>
    <dbReference type="NCBI Taxonomy" id="192010"/>
    <lineage>
        <taxon>Eukaryota</taxon>
        <taxon>Fungi</taxon>
        <taxon>Dikarya</taxon>
        <taxon>Ascomycota</taxon>
        <taxon>Pezizomycotina</taxon>
        <taxon>Sordariomycetes</taxon>
        <taxon>Hypocreomycetidae</taxon>
        <taxon>Hypocreales</taxon>
        <taxon>Nectriaceae</taxon>
        <taxon>Fusarium</taxon>
        <taxon>Fusarium fujikuroi species complex</taxon>
    </lineage>
</organism>
<dbReference type="RefSeq" id="XP_041687351.1">
    <property type="nucleotide sequence ID" value="XM_041821585.1"/>
</dbReference>
<protein>
    <recommendedName>
        <fullName evidence="4">Protein kinase domain-containing protein</fullName>
    </recommendedName>
</protein>
<reference evidence="3" key="1">
    <citation type="journal article" date="2016" name="Genome Biol. Evol.">
        <title>Comparative 'omics' of the Fusarium fujikuroi species complex highlights differences in genetic potential and metabolite synthesis.</title>
        <authorList>
            <person name="Niehaus E.-M."/>
            <person name="Muensterkoetter M."/>
            <person name="Proctor R.H."/>
            <person name="Brown D.W."/>
            <person name="Sharon A."/>
            <person name="Idan Y."/>
            <person name="Oren-Young L."/>
            <person name="Sieber C.M."/>
            <person name="Novak O."/>
            <person name="Pencik A."/>
            <person name="Tarkowska D."/>
            <person name="Hromadova K."/>
            <person name="Freeman S."/>
            <person name="Maymon M."/>
            <person name="Elazar M."/>
            <person name="Youssef S.A."/>
            <person name="El-Shabrawy E.S.M."/>
            <person name="Shalaby A.B.A."/>
            <person name="Houterman P."/>
            <person name="Brock N.L."/>
            <person name="Burkhardt I."/>
            <person name="Tsavkelova E.A."/>
            <person name="Dickschat J.S."/>
            <person name="Galuszka P."/>
            <person name="Gueldener U."/>
            <person name="Tudzynski B."/>
        </authorList>
    </citation>
    <scope>NUCLEOTIDE SEQUENCE [LARGE SCALE GENOMIC DNA]</scope>
    <source>
        <strain evidence="3">MRC7560</strain>
    </source>
</reference>
<name>A0A1L7TTV9_FUSMA</name>
<evidence type="ECO:0008006" key="4">
    <source>
        <dbReference type="Google" id="ProtNLM"/>
    </source>
</evidence>
<evidence type="ECO:0000256" key="1">
    <source>
        <dbReference type="SAM" id="MobiDB-lite"/>
    </source>
</evidence>
<dbReference type="InterPro" id="IPR011009">
    <property type="entry name" value="Kinase-like_dom_sf"/>
</dbReference>
<dbReference type="Pfam" id="PF13095">
    <property type="entry name" value="FTA2"/>
    <property type="match status" value="1"/>
</dbReference>
<feature type="region of interest" description="Disordered" evidence="1">
    <location>
        <begin position="347"/>
        <end position="388"/>
    </location>
</feature>
<dbReference type="VEuPathDB" id="FungiDB:FMAN_08145"/>
<dbReference type="SUPFAM" id="SSF56112">
    <property type="entry name" value="Protein kinase-like (PK-like)"/>
    <property type="match status" value="1"/>
</dbReference>
<feature type="compositionally biased region" description="Basic residues" evidence="1">
    <location>
        <begin position="365"/>
        <end position="388"/>
    </location>
</feature>
<keyword evidence="3" id="KW-1185">Reference proteome</keyword>
<proteinExistence type="predicted"/>
<accession>A0A1L7TTV9</accession>
<evidence type="ECO:0000313" key="3">
    <source>
        <dbReference type="Proteomes" id="UP000184255"/>
    </source>
</evidence>
<dbReference type="EMBL" id="FCQH01000012">
    <property type="protein sequence ID" value="CVL02024.1"/>
    <property type="molecule type" value="Genomic_DNA"/>
</dbReference>
<dbReference type="Proteomes" id="UP000184255">
    <property type="component" value="Unassembled WGS sequence"/>
</dbReference>
<evidence type="ECO:0000313" key="2">
    <source>
        <dbReference type="EMBL" id="CVL02024.1"/>
    </source>
</evidence>
<dbReference type="InterPro" id="IPR025213">
    <property type="entry name" value="Sim4_Fta2"/>
</dbReference>
<sequence length="388" mass="44568">MPTLKPLPDCEGPKLECFTDDLSKHDLKFLEYLGEGCHSVVLKARIDGKFYVVKFFFPTFVNEPTFEMAPIDEFHVGRDERGLLVASDKMPQHVVDSLRLHATSFNNECRAYGRLKELGLEYLAVKAHGYLRLSFAQFDEYIRDVLGDSHPQNEEYTLDVLEMCEDQVHLPIMAIVKDWIPNHRKPTGEITREAEQRQINHLPRMLRNLRQLHKCGIVVRDLKSQQYYEGHLGDFSHAWTIPHIFGPEGGNRPPWAFASMAAWDLKCFHDMVKSMNESADMAEPPLNRCKSIIPRNEERCESLRPRPSRQRPFLPMLAYDCSSPGTMDYSPPFDPALFNWRAIQKRATKKSMGDIPEKPAGGVSMKRKSTAARKARQAGKGNNKKRKR</sequence>
<comment type="caution">
    <text evidence="2">The sequence shown here is derived from an EMBL/GenBank/DDBJ whole genome shotgun (WGS) entry which is preliminary data.</text>
</comment>